<protein>
    <submittedName>
        <fullName evidence="1">Aldehyde dehydrogenase</fullName>
    </submittedName>
</protein>
<name>A0A974PPW8_9HYPH</name>
<keyword evidence="2" id="KW-1185">Reference proteome</keyword>
<dbReference type="KEGG" id="xdi:EZH22_04015"/>
<dbReference type="Proteomes" id="UP000596427">
    <property type="component" value="Chromosome"/>
</dbReference>
<reference evidence="1 2" key="1">
    <citation type="submission" date="2020-10" db="EMBL/GenBank/DDBJ databases">
        <title>Degradation of 1,4-Dioxane by Xanthobacter sp. YN2, via a Novel Group-2 Soluble Di-Iron Monooxygenase.</title>
        <authorList>
            <person name="Ma F."/>
            <person name="Wang Y."/>
            <person name="Yang J."/>
            <person name="Guo H."/>
            <person name="Su D."/>
            <person name="Yu L."/>
        </authorList>
    </citation>
    <scope>NUCLEOTIDE SEQUENCE [LARGE SCALE GENOMIC DNA]</scope>
    <source>
        <strain evidence="1 2">YN2</strain>
    </source>
</reference>
<organism evidence="1 2">
    <name type="scientific">Xanthobacter dioxanivorans</name>
    <dbReference type="NCBI Taxonomy" id="2528964"/>
    <lineage>
        <taxon>Bacteria</taxon>
        <taxon>Pseudomonadati</taxon>
        <taxon>Pseudomonadota</taxon>
        <taxon>Alphaproteobacteria</taxon>
        <taxon>Hyphomicrobiales</taxon>
        <taxon>Xanthobacteraceae</taxon>
        <taxon>Xanthobacter</taxon>
    </lineage>
</organism>
<evidence type="ECO:0000313" key="2">
    <source>
        <dbReference type="Proteomes" id="UP000596427"/>
    </source>
</evidence>
<accession>A0A974PPW8</accession>
<dbReference type="AlphaFoldDB" id="A0A974PPW8"/>
<gene>
    <name evidence="1" type="ORF">EZH22_04015</name>
</gene>
<proteinExistence type="predicted"/>
<dbReference type="RefSeq" id="WP_203194488.1">
    <property type="nucleotide sequence ID" value="NZ_CP063362.1"/>
</dbReference>
<evidence type="ECO:0000313" key="1">
    <source>
        <dbReference type="EMBL" id="QRG07572.1"/>
    </source>
</evidence>
<sequence>MAEMIVVTEENRDDMSRKAGIFLYSETRLWLEDDSVHRADGPALLSPDGVERWYVRGAEVTRAVKAFFAENKWTLRAGLDSDEKRDRFAAQFLG</sequence>
<dbReference type="EMBL" id="CP063362">
    <property type="protein sequence ID" value="QRG07572.1"/>
    <property type="molecule type" value="Genomic_DNA"/>
</dbReference>